<organism evidence="3 4">
    <name type="scientific">Sarcophilus harrisii</name>
    <name type="common">Tasmanian devil</name>
    <name type="synonym">Sarcophilus laniarius</name>
    <dbReference type="NCBI Taxonomy" id="9305"/>
    <lineage>
        <taxon>Eukaryota</taxon>
        <taxon>Metazoa</taxon>
        <taxon>Chordata</taxon>
        <taxon>Craniata</taxon>
        <taxon>Vertebrata</taxon>
        <taxon>Euteleostomi</taxon>
        <taxon>Mammalia</taxon>
        <taxon>Metatheria</taxon>
        <taxon>Dasyuromorphia</taxon>
        <taxon>Dasyuridae</taxon>
        <taxon>Sarcophilus</taxon>
    </lineage>
</organism>
<dbReference type="InParanoid" id="A0A7N4PAD5"/>
<dbReference type="GO" id="GO:0001947">
    <property type="term" value="P:heart looping"/>
    <property type="evidence" value="ECO:0007669"/>
    <property type="project" value="TreeGrafter"/>
</dbReference>
<reference evidence="3" key="2">
    <citation type="submission" date="2025-08" db="UniProtKB">
        <authorList>
            <consortium name="Ensembl"/>
        </authorList>
    </citation>
    <scope>IDENTIFICATION</scope>
</reference>
<dbReference type="Ensembl" id="ENSSHAT00000035571.1">
    <property type="protein sequence ID" value="ENSSHAP00000034589.1"/>
    <property type="gene ID" value="ENSSHAG00000006697.2"/>
</dbReference>
<dbReference type="GO" id="GO:0005576">
    <property type="term" value="C:extracellular region"/>
    <property type="evidence" value="ECO:0007669"/>
    <property type="project" value="GOC"/>
</dbReference>
<dbReference type="RefSeq" id="XP_031821446.1">
    <property type="nucleotide sequence ID" value="XM_031965586.1"/>
</dbReference>
<feature type="coiled-coil region" evidence="1">
    <location>
        <begin position="902"/>
        <end position="997"/>
    </location>
</feature>
<evidence type="ECO:0000256" key="2">
    <source>
        <dbReference type="SAM" id="MobiDB-lite"/>
    </source>
</evidence>
<dbReference type="GO" id="GO:0005737">
    <property type="term" value="C:cytoplasm"/>
    <property type="evidence" value="ECO:0007669"/>
    <property type="project" value="TreeGrafter"/>
</dbReference>
<evidence type="ECO:0000313" key="4">
    <source>
        <dbReference type="Proteomes" id="UP000007648"/>
    </source>
</evidence>
<feature type="region of interest" description="Disordered" evidence="2">
    <location>
        <begin position="1"/>
        <end position="271"/>
    </location>
</feature>
<feature type="coiled-coil region" evidence="1">
    <location>
        <begin position="368"/>
        <end position="500"/>
    </location>
</feature>
<feature type="compositionally biased region" description="Basic and acidic residues" evidence="2">
    <location>
        <begin position="224"/>
        <end position="237"/>
    </location>
</feature>
<dbReference type="Pfam" id="PF08647">
    <property type="entry name" value="BRE1"/>
    <property type="match status" value="1"/>
</dbReference>
<dbReference type="GeneTree" id="ENSGT00440000035688"/>
<dbReference type="GO" id="GO:0005929">
    <property type="term" value="C:cilium"/>
    <property type="evidence" value="ECO:0007669"/>
    <property type="project" value="TreeGrafter"/>
</dbReference>
<feature type="compositionally biased region" description="Low complexity" evidence="2">
    <location>
        <begin position="249"/>
        <end position="258"/>
    </location>
</feature>
<feature type="compositionally biased region" description="Basic and acidic residues" evidence="2">
    <location>
        <begin position="86"/>
        <end position="100"/>
    </location>
</feature>
<reference evidence="3 4" key="1">
    <citation type="journal article" date="2011" name="Proc. Natl. Acad. Sci. U.S.A.">
        <title>Genetic diversity and population structure of the endangered marsupial Sarcophilus harrisii (Tasmanian devil).</title>
        <authorList>
            <person name="Miller W."/>
            <person name="Hayes V.M."/>
            <person name="Ratan A."/>
            <person name="Petersen D.C."/>
            <person name="Wittekindt N.E."/>
            <person name="Miller J."/>
            <person name="Walenz B."/>
            <person name="Knight J."/>
            <person name="Qi J."/>
            <person name="Zhao F."/>
            <person name="Wang Q."/>
            <person name="Bedoya-Reina O.C."/>
            <person name="Katiyar N."/>
            <person name="Tomsho L.P."/>
            <person name="Kasson L.M."/>
            <person name="Hardie R.A."/>
            <person name="Woodbridge P."/>
            <person name="Tindall E.A."/>
            <person name="Bertelsen M.F."/>
            <person name="Dixon D."/>
            <person name="Pyecroft S."/>
            <person name="Helgen K.M."/>
            <person name="Lesk A.M."/>
            <person name="Pringle T.H."/>
            <person name="Patterson N."/>
            <person name="Zhang Y."/>
            <person name="Kreiss A."/>
            <person name="Woods G.M."/>
            <person name="Jones M.E."/>
            <person name="Schuster S.C."/>
        </authorList>
    </citation>
    <scope>NUCLEOTIDE SEQUENCE [LARGE SCALE GENOMIC DNA]</scope>
</reference>
<dbReference type="OrthoDB" id="188741at2759"/>
<name>A0A7N4PAD5_SARHA</name>
<feature type="compositionally biased region" description="Basic and acidic residues" evidence="2">
    <location>
        <begin position="149"/>
        <end position="201"/>
    </location>
</feature>
<evidence type="ECO:0000313" key="3">
    <source>
        <dbReference type="Ensembl" id="ENSSHAP00000034589.1"/>
    </source>
</evidence>
<proteinExistence type="predicted"/>
<dbReference type="PANTHER" id="PTHR16275">
    <property type="entry name" value="COILED-COIL DOMAIN-CONTAINING PROTEIN 40"/>
    <property type="match status" value="1"/>
</dbReference>
<dbReference type="GeneID" id="100914469"/>
<dbReference type="GO" id="GO:0035082">
    <property type="term" value="P:axoneme assembly"/>
    <property type="evidence" value="ECO:0007669"/>
    <property type="project" value="InterPro"/>
</dbReference>
<feature type="compositionally biased region" description="Low complexity" evidence="2">
    <location>
        <begin position="138"/>
        <end position="148"/>
    </location>
</feature>
<protein>
    <submittedName>
        <fullName evidence="3">Coiled-coil domain 40 molecular ruler complex subunit</fullName>
    </submittedName>
</protein>
<feature type="coiled-coil region" evidence="1">
    <location>
        <begin position="1046"/>
        <end position="1090"/>
    </location>
</feature>
<dbReference type="PANTHER" id="PTHR16275:SF8">
    <property type="entry name" value="COILED-COIL DOMAIN-CONTAINING PROTEIN 40"/>
    <property type="match status" value="1"/>
</dbReference>
<keyword evidence="1" id="KW-0175">Coiled coil</keyword>
<keyword evidence="4" id="KW-1185">Reference proteome</keyword>
<dbReference type="FunCoup" id="A0A7N4PAD5">
    <property type="interactions" value="140"/>
</dbReference>
<dbReference type="CTD" id="55036"/>
<dbReference type="AlphaFoldDB" id="A0A7N4PAD5"/>
<dbReference type="GO" id="GO:0060287">
    <property type="term" value="P:epithelial cilium movement involved in determination of left/right asymmetry"/>
    <property type="evidence" value="ECO:0007669"/>
    <property type="project" value="TreeGrafter"/>
</dbReference>
<evidence type="ECO:0000256" key="1">
    <source>
        <dbReference type="SAM" id="Coils"/>
    </source>
</evidence>
<feature type="compositionally biased region" description="Acidic residues" evidence="2">
    <location>
        <begin position="21"/>
        <end position="31"/>
    </location>
</feature>
<dbReference type="KEGG" id="shr:100914469"/>
<dbReference type="InterPro" id="IPR037386">
    <property type="entry name" value="CCDC40"/>
</dbReference>
<dbReference type="Proteomes" id="UP000007648">
    <property type="component" value="Unassembled WGS sequence"/>
</dbReference>
<feature type="coiled-coil region" evidence="1">
    <location>
        <begin position="835"/>
        <end position="869"/>
    </location>
</feature>
<gene>
    <name evidence="3" type="primary">CCDC40</name>
</gene>
<feature type="compositionally biased region" description="Low complexity" evidence="2">
    <location>
        <begin position="10"/>
        <end position="19"/>
    </location>
</feature>
<feature type="compositionally biased region" description="Basic and acidic residues" evidence="2">
    <location>
        <begin position="122"/>
        <end position="136"/>
    </location>
</feature>
<sequence length="1172" mass="134536">MAEPEKKGPGSEPETEPTSQDLEEQQIEEDGPVGSEEGKKPTEAETSEPSPPEEYSSTEPREEPTSTELMEEPSSTEPMEDASSAESREEQSSMELREEPTSAEPMDEQSSAESEEEPSLTEPREEASSTETREEPSSTEPGEEQSSTETREEPSSTTEAKEEASSTEAREEPSSTEAREEPSSTEAREEPSSTKPREERVSSAVPPQIPDVSEIPTSSFQSKLGDKDYQKEEDKIENTPFSDQGYLLPSSRSRSSPGTSGGRDREQSGVVAATPLLDAINFYSPGGVEMDHVSESEISEEAEEETQLVVLDPDHPLMKRFQSALKNYLNKQIDKLKLDIHELTVATKHGKTQREELGVQLYGVQQHLAQLQMELEKHHDQYSVLESERRQTEEELGNTRALYNKTIATAKEEQKKMASLQNELENLTLRLFYMQNIDQDVRDDISVMRQVVKKAETEKLNAELEKKKQDLFVDRLTRNANQLEEQIALYEAQLASQNEDTKTIRQAVGEACTEIDTINLEKKQLLQNWSASLVGMKHRDEAFTAILEALRDSKHQSKSMDGEIEAYKKSIMKEEERNELLANILNRAENDTNVNQKLITQCMSKHEALQKEFTTYTLTLHSTEEAYTRAYSERAVCTNELQTICHNIENELDYKKNKENSILEMLQDQKMSNKMTKYFQHLATKLQKQKTDMITQLSKIDGDIAQTALNITNTNIRKEQHKDTLKKLDKEVEKINDLITSSENEIARRTTLIERKQGLINVFNKRVDQIINDLGGEELGPVELEIGRLTKLIDEHNAELLKQQMTWLRLQQDLVKLTHEREDQLASVDMFKKELTIMEQKKLRVEKKIDQEKSEVKEIEYRMRSLDNDLKKFNTLICKNRVSSEELQQGNLVTENEFVRSLKASEKESIELQEKLISLNEEKKTLLNKLIEAEHQIMLWEKKIQLAKEMRAAVDSETGQAEIRTMRAEIHRMQVKLAQLKKQQEKMIREMEAAVISRDSFVTRGEGQNKIDKKALTRTNFHHQQMELRKKIRETQKFTEDCNQSISEMEETQKCLNDSLAEKQKKLTHLQKEVDQLDATISNLIELKRQNFTELVMLQKRAKYLQATKEGKHVCLFRSIQSLQKERQKQETRMNLIGSILDHVKNEYPHFQAALQKLDQAISAKPDLSLPS</sequence>
<accession>A0A7N4PAD5</accession>
<reference evidence="3" key="3">
    <citation type="submission" date="2025-09" db="UniProtKB">
        <authorList>
            <consortium name="Ensembl"/>
        </authorList>
    </citation>
    <scope>IDENTIFICATION</scope>
</reference>
<feature type="coiled-coil region" evidence="1">
    <location>
        <begin position="711"/>
        <end position="745"/>
    </location>
</feature>